<accession>A0AAU7AZT8</accession>
<reference evidence="1" key="1">
    <citation type="submission" date="2022-12" db="EMBL/GenBank/DDBJ databases">
        <title>Paraconexibacter alkalitolerans sp. nov. and Baekduia alba sp. nov., isolated from soil and emended description of the genera Paraconexibacter (Chun et al., 2020) and Baekduia (An et al., 2020).</title>
        <authorList>
            <person name="Vieira S."/>
            <person name="Huber K.J."/>
            <person name="Geppert A."/>
            <person name="Wolf J."/>
            <person name="Neumann-Schaal M."/>
            <person name="Muesken M."/>
            <person name="Overmann J."/>
        </authorList>
    </citation>
    <scope>NUCLEOTIDE SEQUENCE</scope>
    <source>
        <strain evidence="1">AEG42_29</strain>
    </source>
</reference>
<dbReference type="RefSeq" id="WP_354698043.1">
    <property type="nucleotide sequence ID" value="NZ_CP114014.1"/>
</dbReference>
<gene>
    <name evidence="1" type="ORF">DSM112329_03706</name>
</gene>
<organism evidence="1">
    <name type="scientific">Paraconexibacter sp. AEG42_29</name>
    <dbReference type="NCBI Taxonomy" id="2997339"/>
    <lineage>
        <taxon>Bacteria</taxon>
        <taxon>Bacillati</taxon>
        <taxon>Actinomycetota</taxon>
        <taxon>Thermoleophilia</taxon>
        <taxon>Solirubrobacterales</taxon>
        <taxon>Paraconexibacteraceae</taxon>
        <taxon>Paraconexibacter</taxon>
    </lineage>
</organism>
<dbReference type="AlphaFoldDB" id="A0AAU7AZT8"/>
<sequence length="69" mass="7582">MENTSVWDVLKCVEEAEGATRGHLLTLGSEGLDAATAEAVANKWLWLDELEVYRMTDDGQSALDTERLG</sequence>
<protein>
    <submittedName>
        <fullName evidence="1">Uncharacterized protein</fullName>
    </submittedName>
</protein>
<proteinExistence type="predicted"/>
<name>A0AAU7AZT8_9ACTN</name>
<dbReference type="EMBL" id="CP114014">
    <property type="protein sequence ID" value="XAY06828.1"/>
    <property type="molecule type" value="Genomic_DNA"/>
</dbReference>
<evidence type="ECO:0000313" key="1">
    <source>
        <dbReference type="EMBL" id="XAY06828.1"/>
    </source>
</evidence>
<dbReference type="KEGG" id="parq:DSM112329_03706"/>